<feature type="signal peptide" evidence="2">
    <location>
        <begin position="1"/>
        <end position="18"/>
    </location>
</feature>
<evidence type="ECO:0000256" key="2">
    <source>
        <dbReference type="SAM" id="SignalP"/>
    </source>
</evidence>
<evidence type="ECO:0000313" key="3">
    <source>
        <dbReference type="EMBL" id="KAF4959165.1"/>
    </source>
</evidence>
<protein>
    <submittedName>
        <fullName evidence="3">Uncharacterized protein</fullName>
    </submittedName>
</protein>
<name>A0A8H4X2Q8_9HYPO</name>
<keyword evidence="4" id="KW-1185">Reference proteome</keyword>
<feature type="region of interest" description="Disordered" evidence="1">
    <location>
        <begin position="71"/>
        <end position="123"/>
    </location>
</feature>
<feature type="non-terminal residue" evidence="3">
    <location>
        <position position="123"/>
    </location>
</feature>
<dbReference type="OrthoDB" id="5100434at2759"/>
<comment type="caution">
    <text evidence="3">The sequence shown here is derived from an EMBL/GenBank/DDBJ whole genome shotgun (WGS) entry which is preliminary data.</text>
</comment>
<feature type="compositionally biased region" description="Low complexity" evidence="1">
    <location>
        <begin position="77"/>
        <end position="123"/>
    </location>
</feature>
<sequence>MHFIKAVVWGISLAAVNAAALPADGSTVTTCEFSGGDRACEAHCIEKGKTFVSCAPECTCSGRLGNPLRRLLKRKTTSSVKPTTVKVQATTSKKPTTTSKKPTTTSKPATTSKKPTTTSKKPT</sequence>
<feature type="chain" id="PRO_5034111528" evidence="2">
    <location>
        <begin position="19"/>
        <end position="123"/>
    </location>
</feature>
<dbReference type="Proteomes" id="UP000604273">
    <property type="component" value="Unassembled WGS sequence"/>
</dbReference>
<gene>
    <name evidence="3" type="ORF">FGADI_1905</name>
</gene>
<accession>A0A8H4X2Q8</accession>
<evidence type="ECO:0000256" key="1">
    <source>
        <dbReference type="SAM" id="MobiDB-lite"/>
    </source>
</evidence>
<keyword evidence="2" id="KW-0732">Signal</keyword>
<dbReference type="AlphaFoldDB" id="A0A8H4X2Q8"/>
<proteinExistence type="predicted"/>
<organism evidence="3 4">
    <name type="scientific">Fusarium gaditjirri</name>
    <dbReference type="NCBI Taxonomy" id="282569"/>
    <lineage>
        <taxon>Eukaryota</taxon>
        <taxon>Fungi</taxon>
        <taxon>Dikarya</taxon>
        <taxon>Ascomycota</taxon>
        <taxon>Pezizomycotina</taxon>
        <taxon>Sordariomycetes</taxon>
        <taxon>Hypocreomycetidae</taxon>
        <taxon>Hypocreales</taxon>
        <taxon>Nectriaceae</taxon>
        <taxon>Fusarium</taxon>
        <taxon>Fusarium nisikadoi species complex</taxon>
    </lineage>
</organism>
<reference evidence="3" key="1">
    <citation type="journal article" date="2020" name="BMC Genomics">
        <title>Correction to: Identification and distribution of gene clusters required for synthesis of sphingolipid metabolism inhibitors in diverse species of the filamentous fungus Fusarium.</title>
        <authorList>
            <person name="Kim H.S."/>
            <person name="Lohmar J.M."/>
            <person name="Busman M."/>
            <person name="Brown D.W."/>
            <person name="Naumann T.A."/>
            <person name="Divon H.H."/>
            <person name="Lysoe E."/>
            <person name="Uhlig S."/>
            <person name="Proctor R.H."/>
        </authorList>
    </citation>
    <scope>NUCLEOTIDE SEQUENCE</scope>
    <source>
        <strain evidence="3">NRRL 45417</strain>
    </source>
</reference>
<evidence type="ECO:0000313" key="4">
    <source>
        <dbReference type="Proteomes" id="UP000604273"/>
    </source>
</evidence>
<dbReference type="EMBL" id="JABFAI010000040">
    <property type="protein sequence ID" value="KAF4959165.1"/>
    <property type="molecule type" value="Genomic_DNA"/>
</dbReference>
<reference evidence="3" key="2">
    <citation type="submission" date="2020-05" db="EMBL/GenBank/DDBJ databases">
        <authorList>
            <person name="Kim H.-S."/>
            <person name="Proctor R.H."/>
            <person name="Brown D.W."/>
        </authorList>
    </citation>
    <scope>NUCLEOTIDE SEQUENCE</scope>
    <source>
        <strain evidence="3">NRRL 45417</strain>
    </source>
</reference>